<evidence type="ECO:0000313" key="3">
    <source>
        <dbReference type="EMBL" id="OXV06541.1"/>
    </source>
</evidence>
<dbReference type="Proteomes" id="UP000243515">
    <property type="component" value="Unassembled WGS sequence"/>
</dbReference>
<dbReference type="EMBL" id="NPHW01005635">
    <property type="protein sequence ID" value="OXV06541.1"/>
    <property type="molecule type" value="Genomic_DNA"/>
</dbReference>
<comment type="caution">
    <text evidence="3">The sequence shown here is derived from an EMBL/GenBank/DDBJ whole genome shotgun (WGS) entry which is preliminary data.</text>
</comment>
<evidence type="ECO:0000256" key="2">
    <source>
        <dbReference type="SAM" id="SignalP"/>
    </source>
</evidence>
<keyword evidence="2" id="KW-0732">Signal</keyword>
<feature type="region of interest" description="Disordered" evidence="1">
    <location>
        <begin position="220"/>
        <end position="245"/>
    </location>
</feature>
<evidence type="ECO:0008006" key="5">
    <source>
        <dbReference type="Google" id="ProtNLM"/>
    </source>
</evidence>
<dbReference type="AlphaFoldDB" id="A0A232LQV0"/>
<evidence type="ECO:0000256" key="1">
    <source>
        <dbReference type="SAM" id="MobiDB-lite"/>
    </source>
</evidence>
<organism evidence="3 4">
    <name type="scientific">Elaphomyces granulatus</name>
    <dbReference type="NCBI Taxonomy" id="519963"/>
    <lineage>
        <taxon>Eukaryota</taxon>
        <taxon>Fungi</taxon>
        <taxon>Dikarya</taxon>
        <taxon>Ascomycota</taxon>
        <taxon>Pezizomycotina</taxon>
        <taxon>Eurotiomycetes</taxon>
        <taxon>Eurotiomycetidae</taxon>
        <taxon>Eurotiales</taxon>
        <taxon>Elaphomycetaceae</taxon>
        <taxon>Elaphomyces</taxon>
    </lineage>
</organism>
<evidence type="ECO:0000313" key="4">
    <source>
        <dbReference type="Proteomes" id="UP000243515"/>
    </source>
</evidence>
<dbReference type="PANTHER" id="PTHR36205">
    <property type="entry name" value="CHROMOSOME 19, WHOLE GENOME SHOTGUN SEQUENCE"/>
    <property type="match status" value="1"/>
</dbReference>
<feature type="compositionally biased region" description="Polar residues" evidence="1">
    <location>
        <begin position="226"/>
        <end position="244"/>
    </location>
</feature>
<feature type="signal peptide" evidence="2">
    <location>
        <begin position="1"/>
        <end position="26"/>
    </location>
</feature>
<dbReference type="OrthoDB" id="3353407at2759"/>
<dbReference type="Pfam" id="PF11885">
    <property type="entry name" value="DUF3405"/>
    <property type="match status" value="1"/>
</dbReference>
<dbReference type="PANTHER" id="PTHR36205:SF4">
    <property type="match status" value="1"/>
</dbReference>
<dbReference type="InterPro" id="IPR021822">
    <property type="entry name" value="DUF3405"/>
</dbReference>
<name>A0A232LQV0_9EURO</name>
<feature type="chain" id="PRO_5012150033" description="Glycosyl transferase CAP10 domain-containing protein" evidence="2">
    <location>
        <begin position="27"/>
        <end position="617"/>
    </location>
</feature>
<sequence length="617" mass="71931">MMVSSARLLAAIVTFLLLASFLFTRATNLRPEDDIQLKPVGALWKPRVVGLTKGEKFLRYHRSSGFYSTGTYSLRRFSRGWFSFFHSHPVPVVYDPYPDYNSKEWRKTWKGRYRTCVGPRGTSLKKKRENMMSGYHWNASGWVYHYLTEFSVLDCPGDRYSRYGPYGAGEDENAGDIPGFKKPSSVHWDKVDWGTLQQNCLQRNAGRYDNVRQDHQKMWGLHRGNDNTTTHTQPSNPRSAQSKPRSAVIMRTWIGMNFTSQDLQNIRAIVMELSLFSGGEYEVFIMIDAQESGLPDISDEDGVKRLKESHLPPELRNMVVYFNDEILRDWYPQLENHKAILQYFQPMQIFAQLHQEFDFYWQLEMDARHTGHLYDFLERAAEFAKMQPRKYLWERNAHFYMPAVHGSWDNFMQRIDQHMRGQKSIWGPLPPHNITPDGPIPPFKDPVNDNYQWGVGEEADLITWLPHFDPEKTEWPFRNEVYNFEQGSTTTRRSSVVAMSRTSKGLLRVMHRDQISKGLGLVSEMSAVSWAMYYGLKAVQVPHPMYLDGIWNLAGLEKRVNSGNASHTSAGFRSIWNWGHHDDILYRMTYMFHTAFPEKLFRFWLGYEDDDGEGGPE</sequence>
<protein>
    <recommendedName>
        <fullName evidence="5">Glycosyl transferase CAP10 domain-containing protein</fullName>
    </recommendedName>
</protein>
<gene>
    <name evidence="3" type="ORF">Egran_05691</name>
</gene>
<keyword evidence="4" id="KW-1185">Reference proteome</keyword>
<proteinExistence type="predicted"/>
<accession>A0A232LQV0</accession>
<feature type="non-terminal residue" evidence="3">
    <location>
        <position position="617"/>
    </location>
</feature>
<reference evidence="3 4" key="1">
    <citation type="journal article" date="2015" name="Environ. Microbiol.">
        <title>Metagenome sequence of Elaphomyces granulatus from sporocarp tissue reveals Ascomycota ectomycorrhizal fingerprints of genome expansion and a Proteobacteria-rich microbiome.</title>
        <authorList>
            <person name="Quandt C.A."/>
            <person name="Kohler A."/>
            <person name="Hesse C.N."/>
            <person name="Sharpton T.J."/>
            <person name="Martin F."/>
            <person name="Spatafora J.W."/>
        </authorList>
    </citation>
    <scope>NUCLEOTIDE SEQUENCE [LARGE SCALE GENOMIC DNA]</scope>
    <source>
        <strain evidence="3 4">OSC145934</strain>
    </source>
</reference>